<feature type="region of interest" description="Disordered" evidence="1">
    <location>
        <begin position="160"/>
        <end position="244"/>
    </location>
</feature>
<dbReference type="PANTHER" id="PTHR47863">
    <property type="entry name" value="RING/FYVE/PHD ZINC FINGER SUPERFAMILY PROTEIN"/>
    <property type="match status" value="1"/>
</dbReference>
<feature type="compositionally biased region" description="Polar residues" evidence="1">
    <location>
        <begin position="935"/>
        <end position="947"/>
    </location>
</feature>
<dbReference type="OMA" id="WFLAIEA"/>
<gene>
    <name evidence="2" type="ORF">ALMOND_2B013589</name>
</gene>
<proteinExistence type="predicted"/>
<accession>A0A5E4FJN8</accession>
<dbReference type="Gene3D" id="1.10.10.60">
    <property type="entry name" value="Homeodomain-like"/>
    <property type="match status" value="1"/>
</dbReference>
<evidence type="ECO:0000313" key="2">
    <source>
        <dbReference type="EMBL" id="VVA28155.1"/>
    </source>
</evidence>
<sequence>MDGMNEQERAIAWLWAIEALASFREVDVSLLHDLIEMAPALPDDMGKNAKERVALRCLEGLLGPCDVMSSDVPSAQHSKCSFDLSESCENVLKRIVDETPESDLRVGGPGLLKWDIRPFIIHKRASLPKCALKQLKDSIIDGTHPHADFLRVKSGLTRSYGDRVPVGGSNTRLNESCSSAQNMGVKGNSDPLIHQNENKPSEEDPDNANLLPSKGDRIASDAENMEDENRSSINDSDDWPINSKKMKQDGSYVLRTTEQNQLPLHGKELLEDSSERERCNLAGNHMGMMEEGTVLEDGHDDTASKRSGQSSSDAIHKSQSKNHLNATSMPEETFWDEAHQDSCVGQAVDDGGLHPEPRTSGVAPPDGTQLNVSAKVFNCDSEHDFHIKALHPASADGSEEKSIAEDGKDLARENLADENSNRVIHSDDCYVMAKRMKWDASYVLQSIEQNQIPLHGRELLEDSSERDVPLSGRERRDLAENQIGMMEGGKVIEDDHDYHTAAKRCGQSTDNAVHKSQSENPCNETSMTQGTFQDGAPQYTYVDEAKDDGGLHPELRASCVAVPDETQHKVSAKVFNCNSEQDFHIEVPHPASADEPRQKSTVYEDKDDREHCPGTRISVTAPLDETQHKDSAKESDSNSEHDSRIEIACPASADGSQQKSIPDEAEELLDWLRHYESETLTDNDGFHDEKIDVAMKKHAFLSSQCTSSHRSSVTADWTERNLGKKSNESGQLLICKTSDCPVVVHENWLRSSAIHYEKGNFYCPFCVYSLDLTEYLEAKKETSLLKKDLDAFIHTLEHQPKECLGRPHNKENFCTRNFDEDLNEKSHQNGHLGEREENLGKQCEEHPNEVNDFQFQNITGNEQHVAPFASRVHVNSECGDESATAVCRKLDASTGEKEEEEKVARECIPVGVPLSSKNTENLHIDQGYEVNFDSEQVDNQKSSTSKYSIRPRRSKNTYSYPATPQLRRIKVPWTVEEEEMLKKGVSTVSRNDEGNIPWKQILEFVVPQLTLRISGGTYAGEGQSRNEMFCGSER</sequence>
<feature type="region of interest" description="Disordered" evidence="1">
    <location>
        <begin position="509"/>
        <end position="534"/>
    </location>
</feature>
<reference evidence="3" key="1">
    <citation type="journal article" date="2020" name="Plant J.">
        <title>Transposons played a major role in the diversification between the closely related almond and peach genomes: results from the almond genome sequence.</title>
        <authorList>
            <person name="Alioto T."/>
            <person name="Alexiou K.G."/>
            <person name="Bardil A."/>
            <person name="Barteri F."/>
            <person name="Castanera R."/>
            <person name="Cruz F."/>
            <person name="Dhingra A."/>
            <person name="Duval H."/>
            <person name="Fernandez I Marti A."/>
            <person name="Frias L."/>
            <person name="Galan B."/>
            <person name="Garcia J.L."/>
            <person name="Howad W."/>
            <person name="Gomez-Garrido J."/>
            <person name="Gut M."/>
            <person name="Julca I."/>
            <person name="Morata J."/>
            <person name="Puigdomenech P."/>
            <person name="Ribeca P."/>
            <person name="Rubio Cabetas M.J."/>
            <person name="Vlasova A."/>
            <person name="Wirthensohn M."/>
            <person name="Garcia-Mas J."/>
            <person name="Gabaldon T."/>
            <person name="Casacuberta J.M."/>
            <person name="Arus P."/>
        </authorList>
    </citation>
    <scope>NUCLEOTIDE SEQUENCE [LARGE SCALE GENOMIC DNA]</scope>
    <source>
        <strain evidence="3">cv. Texas</strain>
    </source>
</reference>
<dbReference type="InterPro" id="IPR013083">
    <property type="entry name" value="Znf_RING/FYVE/PHD"/>
</dbReference>
<evidence type="ECO:0000256" key="1">
    <source>
        <dbReference type="SAM" id="MobiDB-lite"/>
    </source>
</evidence>
<feature type="compositionally biased region" description="Basic and acidic residues" evidence="1">
    <location>
        <begin position="587"/>
        <end position="613"/>
    </location>
</feature>
<feature type="region of interest" description="Disordered" evidence="1">
    <location>
        <begin position="297"/>
        <end position="325"/>
    </location>
</feature>
<feature type="compositionally biased region" description="Polar residues" evidence="1">
    <location>
        <begin position="168"/>
        <end position="182"/>
    </location>
</feature>
<evidence type="ECO:0000313" key="3">
    <source>
        <dbReference type="Proteomes" id="UP000327085"/>
    </source>
</evidence>
<feature type="region of interest" description="Disordered" evidence="1">
    <location>
        <begin position="935"/>
        <end position="961"/>
    </location>
</feature>
<feature type="compositionally biased region" description="Polar residues" evidence="1">
    <location>
        <begin position="518"/>
        <end position="532"/>
    </location>
</feature>
<dbReference type="Gramene" id="VVA28155">
    <property type="protein sequence ID" value="VVA28155"/>
    <property type="gene ID" value="Prudul26B013589"/>
</dbReference>
<dbReference type="InParanoid" id="A0A5E4FJN8"/>
<dbReference type="PANTHER" id="PTHR47863:SF4">
    <property type="entry name" value="RING_FYVE_PHD ZINC FINGER SUPERFAMILY PROTEIN"/>
    <property type="match status" value="1"/>
</dbReference>
<dbReference type="EMBL" id="CABIKO010000135">
    <property type="protein sequence ID" value="VVA28155.1"/>
    <property type="molecule type" value="Genomic_DNA"/>
</dbReference>
<name>A0A5E4FJN8_PRUDU</name>
<protein>
    <submittedName>
        <fullName evidence="2">PREDICTED: RING/FYVE/PHD zinc finger</fullName>
    </submittedName>
</protein>
<organism evidence="2 3">
    <name type="scientific">Prunus dulcis</name>
    <name type="common">Almond</name>
    <name type="synonym">Amygdalus dulcis</name>
    <dbReference type="NCBI Taxonomy" id="3755"/>
    <lineage>
        <taxon>Eukaryota</taxon>
        <taxon>Viridiplantae</taxon>
        <taxon>Streptophyta</taxon>
        <taxon>Embryophyta</taxon>
        <taxon>Tracheophyta</taxon>
        <taxon>Spermatophyta</taxon>
        <taxon>Magnoliopsida</taxon>
        <taxon>eudicotyledons</taxon>
        <taxon>Gunneridae</taxon>
        <taxon>Pentapetalae</taxon>
        <taxon>rosids</taxon>
        <taxon>fabids</taxon>
        <taxon>Rosales</taxon>
        <taxon>Rosaceae</taxon>
        <taxon>Amygdaloideae</taxon>
        <taxon>Amygdaleae</taxon>
        <taxon>Prunus</taxon>
    </lineage>
</organism>
<dbReference type="AlphaFoldDB" id="A0A5E4FJN8"/>
<dbReference type="Gene3D" id="3.30.40.10">
    <property type="entry name" value="Zinc/RING finger domain, C3HC4 (zinc finger)"/>
    <property type="match status" value="1"/>
</dbReference>
<feature type="region of interest" description="Disordered" evidence="1">
    <location>
        <begin position="587"/>
        <end position="643"/>
    </location>
</feature>
<feature type="compositionally biased region" description="Basic and acidic residues" evidence="1">
    <location>
        <begin position="625"/>
        <end position="643"/>
    </location>
</feature>
<feature type="region of interest" description="Disordered" evidence="1">
    <location>
        <begin position="345"/>
        <end position="368"/>
    </location>
</feature>
<dbReference type="Proteomes" id="UP000327085">
    <property type="component" value="Chromosome 7"/>
</dbReference>